<gene>
    <name evidence="1" type="ORF">VHP8226_00982</name>
</gene>
<evidence type="ECO:0000313" key="1">
    <source>
        <dbReference type="EMBL" id="CAH0525452.1"/>
    </source>
</evidence>
<accession>A0ABN8DEC3</accession>
<comment type="caution">
    <text evidence="1">The sequence shown here is derived from an EMBL/GenBank/DDBJ whole genome shotgun (WGS) entry which is preliminary data.</text>
</comment>
<reference evidence="1" key="1">
    <citation type="submission" date="2021-12" db="EMBL/GenBank/DDBJ databases">
        <authorList>
            <person name="Rodrigo-Torres L."/>
            <person name="Arahal R. D."/>
            <person name="Lucena T."/>
        </authorList>
    </citation>
    <scope>NUCLEOTIDE SEQUENCE</scope>
    <source>
        <strain evidence="1">CECT 8226</strain>
    </source>
</reference>
<protein>
    <submittedName>
        <fullName evidence="1">Uncharacterized protein</fullName>
    </submittedName>
</protein>
<proteinExistence type="predicted"/>
<organism evidence="1 2">
    <name type="scientific">Vibrio hippocampi</name>
    <dbReference type="NCBI Taxonomy" id="654686"/>
    <lineage>
        <taxon>Bacteria</taxon>
        <taxon>Pseudomonadati</taxon>
        <taxon>Pseudomonadota</taxon>
        <taxon>Gammaproteobacteria</taxon>
        <taxon>Vibrionales</taxon>
        <taxon>Vibrionaceae</taxon>
        <taxon>Vibrio</taxon>
    </lineage>
</organism>
<keyword evidence="2" id="KW-1185">Reference proteome</keyword>
<dbReference type="RefSeq" id="WP_237483991.1">
    <property type="nucleotide sequence ID" value="NZ_CAKLCM010000002.1"/>
</dbReference>
<sequence length="257" mass="29132">MSYIIAFVSFSDSGKEFPVQCFRTDIKTNEEVVIRRSDGKLRLAKALYTKYLNWDCKGRIECKKSECTFDPLGEVILPKGSPISYGLSTPELLIKALKGSGWIQIKTTQRIYRSVFTNLNITSIAYMFFRRNGVDIQVIPRGGEETIKPFSLYNGSFSEGKVVRHSFAHTTFNLLEGLQRFSNSFLNNENDLERYFVAQGQSDKRTEELKKQALERKNSRNEMIDIYNACSDGSGGAAYLGDGMWISSDGSLNDWGR</sequence>
<dbReference type="EMBL" id="CAKLCM010000002">
    <property type="protein sequence ID" value="CAH0525452.1"/>
    <property type="molecule type" value="Genomic_DNA"/>
</dbReference>
<evidence type="ECO:0000313" key="2">
    <source>
        <dbReference type="Proteomes" id="UP000838160"/>
    </source>
</evidence>
<name>A0ABN8DEC3_9VIBR</name>
<dbReference type="Proteomes" id="UP000838160">
    <property type="component" value="Unassembled WGS sequence"/>
</dbReference>